<evidence type="ECO:0000256" key="2">
    <source>
        <dbReference type="ARBA" id="ARBA00022723"/>
    </source>
</evidence>
<evidence type="ECO:0000256" key="4">
    <source>
        <dbReference type="PROSITE-ProRule" id="PRU00433"/>
    </source>
</evidence>
<protein>
    <submittedName>
        <fullName evidence="7">Cytochrome c</fullName>
    </submittedName>
</protein>
<keyword evidence="1 4" id="KW-0349">Heme</keyword>
<dbReference type="GO" id="GO:0020037">
    <property type="term" value="F:heme binding"/>
    <property type="evidence" value="ECO:0007669"/>
    <property type="project" value="InterPro"/>
</dbReference>
<accession>A0A5B2W4N8</accession>
<feature type="transmembrane region" description="Helical" evidence="5">
    <location>
        <begin position="7"/>
        <end position="28"/>
    </location>
</feature>
<organism evidence="7 8">
    <name type="scientific">Chitinophaga agrisoli</name>
    <dbReference type="NCBI Taxonomy" id="2607653"/>
    <lineage>
        <taxon>Bacteria</taxon>
        <taxon>Pseudomonadati</taxon>
        <taxon>Bacteroidota</taxon>
        <taxon>Chitinophagia</taxon>
        <taxon>Chitinophagales</taxon>
        <taxon>Chitinophagaceae</taxon>
        <taxon>Chitinophaga</taxon>
    </lineage>
</organism>
<dbReference type="RefSeq" id="WP_149837060.1">
    <property type="nucleotide sequence ID" value="NZ_VUOC01000001.1"/>
</dbReference>
<keyword evidence="2 4" id="KW-0479">Metal-binding</keyword>
<keyword evidence="5" id="KW-1133">Transmembrane helix</keyword>
<name>A0A5B2W4N8_9BACT</name>
<comment type="caution">
    <text evidence="7">The sequence shown here is derived from an EMBL/GenBank/DDBJ whole genome shotgun (WGS) entry which is preliminary data.</text>
</comment>
<gene>
    <name evidence="7" type="ORF">F0L74_06865</name>
</gene>
<dbReference type="GO" id="GO:0009055">
    <property type="term" value="F:electron transfer activity"/>
    <property type="evidence" value="ECO:0007669"/>
    <property type="project" value="InterPro"/>
</dbReference>
<evidence type="ECO:0000256" key="5">
    <source>
        <dbReference type="SAM" id="Phobius"/>
    </source>
</evidence>
<reference evidence="7 8" key="1">
    <citation type="submission" date="2019-09" db="EMBL/GenBank/DDBJ databases">
        <title>Chitinophaga ginsengihumi sp. nov., isolated from soil of ginseng rhizosphere.</title>
        <authorList>
            <person name="Lee J."/>
        </authorList>
    </citation>
    <scope>NUCLEOTIDE SEQUENCE [LARGE SCALE GENOMIC DNA]</scope>
    <source>
        <strain evidence="7 8">BN140078</strain>
    </source>
</reference>
<dbReference type="AlphaFoldDB" id="A0A5B2W4N8"/>
<dbReference type="PANTHER" id="PTHR35008">
    <property type="entry name" value="BLL4482 PROTEIN-RELATED"/>
    <property type="match status" value="1"/>
</dbReference>
<dbReference type="InterPro" id="IPR009056">
    <property type="entry name" value="Cyt_c-like_dom"/>
</dbReference>
<dbReference type="PROSITE" id="PS51007">
    <property type="entry name" value="CYTC"/>
    <property type="match status" value="1"/>
</dbReference>
<evidence type="ECO:0000313" key="8">
    <source>
        <dbReference type="Proteomes" id="UP000324611"/>
    </source>
</evidence>
<evidence type="ECO:0000256" key="1">
    <source>
        <dbReference type="ARBA" id="ARBA00022617"/>
    </source>
</evidence>
<keyword evidence="3 4" id="KW-0408">Iron</keyword>
<dbReference type="InterPro" id="IPR051459">
    <property type="entry name" value="Cytochrome_c-type_DH"/>
</dbReference>
<keyword evidence="5" id="KW-0812">Transmembrane</keyword>
<reference evidence="7 8" key="2">
    <citation type="submission" date="2019-09" db="EMBL/GenBank/DDBJ databases">
        <authorList>
            <person name="Jin C."/>
        </authorList>
    </citation>
    <scope>NUCLEOTIDE SEQUENCE [LARGE SCALE GENOMIC DNA]</scope>
    <source>
        <strain evidence="7 8">BN140078</strain>
    </source>
</reference>
<dbReference type="SUPFAM" id="SSF46626">
    <property type="entry name" value="Cytochrome c"/>
    <property type="match status" value="2"/>
</dbReference>
<dbReference type="PANTHER" id="PTHR35008:SF4">
    <property type="entry name" value="BLL4482 PROTEIN"/>
    <property type="match status" value="1"/>
</dbReference>
<dbReference type="InterPro" id="IPR036909">
    <property type="entry name" value="Cyt_c-like_dom_sf"/>
</dbReference>
<sequence length="290" mass="31921">MRKFFKWVGIIAVTLVALLLIGYAVVWISTDSRINKQYSVQVKHMDLQADSAMVAYGARLFNTQGCAECHGAQGEGRVFINDPKVAVIGGSNITTGKGGLPAGFDDNAWLMALRHGLTPKGKPLMIMPSYDYAKLATYELASIVAYCKTLPAVDHEVPAPQVGPLGRVLTFFHKLPLVPAEETDHQYQPPAIVKKEVSPAYGKYLSITCTGCHQPDFKGGPNHQPGRPQVANITSKGHLGQWTTDQFITTLRTGKTPEGKQLNNEDMPWKMTAQYTDDELKALYLYLRSL</sequence>
<dbReference type="EMBL" id="VUOC01000001">
    <property type="protein sequence ID" value="KAA2245670.1"/>
    <property type="molecule type" value="Genomic_DNA"/>
</dbReference>
<evidence type="ECO:0000256" key="3">
    <source>
        <dbReference type="ARBA" id="ARBA00023004"/>
    </source>
</evidence>
<evidence type="ECO:0000259" key="6">
    <source>
        <dbReference type="PROSITE" id="PS51007"/>
    </source>
</evidence>
<keyword evidence="8" id="KW-1185">Reference proteome</keyword>
<feature type="domain" description="Cytochrome c" evidence="6">
    <location>
        <begin position="52"/>
        <end position="290"/>
    </location>
</feature>
<dbReference type="GO" id="GO:0046872">
    <property type="term" value="F:metal ion binding"/>
    <property type="evidence" value="ECO:0007669"/>
    <property type="project" value="UniProtKB-KW"/>
</dbReference>
<proteinExistence type="predicted"/>
<evidence type="ECO:0000313" key="7">
    <source>
        <dbReference type="EMBL" id="KAA2245670.1"/>
    </source>
</evidence>
<keyword evidence="5" id="KW-0472">Membrane</keyword>
<dbReference type="Pfam" id="PF00034">
    <property type="entry name" value="Cytochrom_C"/>
    <property type="match status" value="2"/>
</dbReference>
<dbReference type="Gene3D" id="1.10.760.10">
    <property type="entry name" value="Cytochrome c-like domain"/>
    <property type="match status" value="2"/>
</dbReference>
<dbReference type="Proteomes" id="UP000324611">
    <property type="component" value="Unassembled WGS sequence"/>
</dbReference>